<proteinExistence type="predicted"/>
<dbReference type="GO" id="GO:0000987">
    <property type="term" value="F:cis-regulatory region sequence-specific DNA binding"/>
    <property type="evidence" value="ECO:0007669"/>
    <property type="project" value="TreeGrafter"/>
</dbReference>
<dbReference type="Proteomes" id="UP001165063">
    <property type="component" value="Unassembled WGS sequence"/>
</dbReference>
<sequence>MERILEKFNLVYIPYQNSQVDYQKIFANVIKEEKYHQQHSIFQSQDFQSPLDFPIKGRIPRLSESSMSMSEFNSKWHNYPFILQAETDSSSEPRWPKWDMPYLLSRFPDVKFREECVDWPLSLYHDYTLNNIDENPLYLFDCNSEAMKQLKTEFVRPIYSQTDHFTTFGSSRPDNTWLIMGPARSGSTFHKDPNSTSAWNATLQGCKLWVMLPPDLKPPGVHTDLEESEVTSPLGLAEWVLSGFYNDSVKLSDETVNKDGFSGCLIGVTFEQDLIHVPSGWWHTVVNLTDSVALTANFVPSVKLATVLNFLKNKKNQISGFHPKTFNNVFVEFMTKMANEGKSFFDSDNESVLKNYLKDITSREPSEFTDEDVGELHCEIELPTYQFFVELLHQDGMDDELKSALEQMRAIERENNRGNVKKSEVWENLTKEGADSGFSFGFGFGDEEGDEDDGDQN</sequence>
<feature type="coiled-coil region" evidence="1">
    <location>
        <begin position="394"/>
        <end position="421"/>
    </location>
</feature>
<feature type="compositionally biased region" description="Acidic residues" evidence="2">
    <location>
        <begin position="445"/>
        <end position="457"/>
    </location>
</feature>
<feature type="region of interest" description="Disordered" evidence="2">
    <location>
        <begin position="437"/>
        <end position="457"/>
    </location>
</feature>
<dbReference type="GO" id="GO:0005634">
    <property type="term" value="C:nucleus"/>
    <property type="evidence" value="ECO:0007669"/>
    <property type="project" value="TreeGrafter"/>
</dbReference>
<dbReference type="AlphaFoldDB" id="A0A9W6YZJ3"/>
<dbReference type="InterPro" id="IPR003347">
    <property type="entry name" value="JmjC_dom"/>
</dbReference>
<dbReference type="InterPro" id="IPR050910">
    <property type="entry name" value="JMJD6_ArgDemeth/LysHydrox"/>
</dbReference>
<feature type="domain" description="JmjC" evidence="3">
    <location>
        <begin position="145"/>
        <end position="315"/>
    </location>
</feature>
<protein>
    <submittedName>
        <fullName evidence="4">Unnamed protein product</fullName>
    </submittedName>
</protein>
<gene>
    <name evidence="4" type="ORF">Amon01_000719000</name>
</gene>
<keyword evidence="1" id="KW-0175">Coiled coil</keyword>
<evidence type="ECO:0000313" key="5">
    <source>
        <dbReference type="Proteomes" id="UP001165063"/>
    </source>
</evidence>
<name>A0A9W6YZJ3_AMBMO</name>
<evidence type="ECO:0000256" key="2">
    <source>
        <dbReference type="SAM" id="MobiDB-lite"/>
    </source>
</evidence>
<dbReference type="Pfam" id="PF02373">
    <property type="entry name" value="JmjC"/>
    <property type="match status" value="1"/>
</dbReference>
<dbReference type="PANTHER" id="PTHR12480">
    <property type="entry name" value="ARGININE DEMETHYLASE AND LYSYL-HYDROXYLASE JMJD"/>
    <property type="match status" value="1"/>
</dbReference>
<evidence type="ECO:0000256" key="1">
    <source>
        <dbReference type="SAM" id="Coils"/>
    </source>
</evidence>
<dbReference type="PANTHER" id="PTHR12480:SF21">
    <property type="entry name" value="JMJC DOMAIN-CONTAINING PROTEIN 8"/>
    <property type="match status" value="1"/>
</dbReference>
<dbReference type="PROSITE" id="PS51184">
    <property type="entry name" value="JMJC"/>
    <property type="match status" value="1"/>
</dbReference>
<accession>A0A9W6YZJ3</accession>
<dbReference type="EMBL" id="BSXU01005084">
    <property type="protein sequence ID" value="GMG50400.1"/>
    <property type="molecule type" value="Genomic_DNA"/>
</dbReference>
<reference evidence="4" key="1">
    <citation type="submission" date="2023-04" db="EMBL/GenBank/DDBJ databases">
        <title>Ambrosiozyma monospora NBRC 1965.</title>
        <authorList>
            <person name="Ichikawa N."/>
            <person name="Sato H."/>
            <person name="Tonouchi N."/>
        </authorList>
    </citation>
    <scope>NUCLEOTIDE SEQUENCE</scope>
    <source>
        <strain evidence="4">NBRC 1965</strain>
    </source>
</reference>
<comment type="caution">
    <text evidence="4">The sequence shown here is derived from an EMBL/GenBank/DDBJ whole genome shotgun (WGS) entry which is preliminary data.</text>
</comment>
<organism evidence="4 5">
    <name type="scientific">Ambrosiozyma monospora</name>
    <name type="common">Yeast</name>
    <name type="synonym">Endomycopsis monosporus</name>
    <dbReference type="NCBI Taxonomy" id="43982"/>
    <lineage>
        <taxon>Eukaryota</taxon>
        <taxon>Fungi</taxon>
        <taxon>Dikarya</taxon>
        <taxon>Ascomycota</taxon>
        <taxon>Saccharomycotina</taxon>
        <taxon>Pichiomycetes</taxon>
        <taxon>Pichiales</taxon>
        <taxon>Pichiaceae</taxon>
        <taxon>Ambrosiozyma</taxon>
    </lineage>
</organism>
<dbReference type="SMART" id="SM00558">
    <property type="entry name" value="JmjC"/>
    <property type="match status" value="1"/>
</dbReference>
<evidence type="ECO:0000259" key="3">
    <source>
        <dbReference type="PROSITE" id="PS51184"/>
    </source>
</evidence>
<dbReference type="OrthoDB" id="424465at2759"/>
<dbReference type="Gene3D" id="2.60.120.650">
    <property type="entry name" value="Cupin"/>
    <property type="match status" value="1"/>
</dbReference>
<keyword evidence="5" id="KW-1185">Reference proteome</keyword>
<dbReference type="SUPFAM" id="SSF51197">
    <property type="entry name" value="Clavaminate synthase-like"/>
    <property type="match status" value="1"/>
</dbReference>
<evidence type="ECO:0000313" key="4">
    <source>
        <dbReference type="EMBL" id="GMG50400.1"/>
    </source>
</evidence>